<dbReference type="EMBL" id="CP038267">
    <property type="protein sequence ID" value="QBR91400.1"/>
    <property type="molecule type" value="Genomic_DNA"/>
</dbReference>
<feature type="chain" id="PRO_5020687267" evidence="1">
    <location>
        <begin position="27"/>
        <end position="106"/>
    </location>
</feature>
<feature type="signal peptide" evidence="1">
    <location>
        <begin position="1"/>
        <end position="26"/>
    </location>
</feature>
<gene>
    <name evidence="2" type="ORF">EXE57_03290</name>
</gene>
<organism evidence="2 3">
    <name type="scientific">Nocardioides euryhalodurans</name>
    <dbReference type="NCBI Taxonomy" id="2518370"/>
    <lineage>
        <taxon>Bacteria</taxon>
        <taxon>Bacillati</taxon>
        <taxon>Actinomycetota</taxon>
        <taxon>Actinomycetes</taxon>
        <taxon>Propionibacteriales</taxon>
        <taxon>Nocardioidaceae</taxon>
        <taxon>Nocardioides</taxon>
    </lineage>
</organism>
<proteinExistence type="predicted"/>
<dbReference type="Proteomes" id="UP000294894">
    <property type="component" value="Chromosome"/>
</dbReference>
<dbReference type="RefSeq" id="WP_135073976.1">
    <property type="nucleotide sequence ID" value="NZ_CP038267.1"/>
</dbReference>
<name>A0A4P7GHM0_9ACTN</name>
<keyword evidence="1" id="KW-0732">Signal</keyword>
<reference evidence="2 3" key="1">
    <citation type="submission" date="2019-03" db="EMBL/GenBank/DDBJ databases">
        <title>Three New Species of Nocardioides, Nocardioides euryhalodurans sp. nov., Nocardioides seonyuensis sp. nov. and Nocardioides eburneoflavus sp. nov., Iolated from Soil.</title>
        <authorList>
            <person name="Roh S.G."/>
            <person name="Lee C."/>
            <person name="Kim M.-K."/>
            <person name="Kim S.B."/>
        </authorList>
    </citation>
    <scope>NUCLEOTIDE SEQUENCE [LARGE SCALE GENOMIC DNA]</scope>
    <source>
        <strain evidence="2 3">MMS17-SY117</strain>
    </source>
</reference>
<evidence type="ECO:0000313" key="2">
    <source>
        <dbReference type="EMBL" id="QBR91400.1"/>
    </source>
</evidence>
<dbReference type="AlphaFoldDB" id="A0A4P7GHM0"/>
<keyword evidence="3" id="KW-1185">Reference proteome</keyword>
<accession>A0A4P7GHM0</accession>
<sequence length="106" mass="11485">MKRRLVTVLIALTGFAVVAPMAPATADTPSCVSRSEFRKVRQNMSKAKVHRIFDVDGRREAISHSGAYHAQVRSYKGCGQGSYVSVAFDKAGANPWKLSAKSASWG</sequence>
<evidence type="ECO:0000313" key="3">
    <source>
        <dbReference type="Proteomes" id="UP000294894"/>
    </source>
</evidence>
<dbReference type="KEGG" id="noy:EXE57_03290"/>
<evidence type="ECO:0000256" key="1">
    <source>
        <dbReference type="SAM" id="SignalP"/>
    </source>
</evidence>
<dbReference type="OrthoDB" id="5148849at2"/>
<protein>
    <submittedName>
        <fullName evidence="2">Uncharacterized protein</fullName>
    </submittedName>
</protein>